<protein>
    <submittedName>
        <fullName evidence="1">Uncharacterized protein</fullName>
    </submittedName>
</protein>
<evidence type="ECO:0000313" key="1">
    <source>
        <dbReference type="EMBL" id="CAB5178500.1"/>
    </source>
</evidence>
<organism evidence="1">
    <name type="scientific">uncultured Caudovirales phage</name>
    <dbReference type="NCBI Taxonomy" id="2100421"/>
    <lineage>
        <taxon>Viruses</taxon>
        <taxon>Duplodnaviria</taxon>
        <taxon>Heunggongvirae</taxon>
        <taxon>Uroviricota</taxon>
        <taxon>Caudoviricetes</taxon>
        <taxon>Peduoviridae</taxon>
        <taxon>Maltschvirus</taxon>
        <taxon>Maltschvirus maltsch</taxon>
    </lineage>
</organism>
<proteinExistence type="predicted"/>
<name>A0A6J7WG30_9CAUD</name>
<gene>
    <name evidence="1" type="ORF">UFOVP156_4</name>
</gene>
<dbReference type="EMBL" id="LR798205">
    <property type="protein sequence ID" value="CAB5178500.1"/>
    <property type="molecule type" value="Genomic_DNA"/>
</dbReference>
<sequence>MTLTISERLALAHTLAKFPENTSYDDIHSLIYCGDYLNDENPVIVAWTPYENMTSADLIQAQDDLVWALDKMIISILSDDVMQPLERLATETADWIPAQASMSPTLFTDAAAAYRKLAAIRSTMKINLGLYL</sequence>
<accession>A0A6J7WG30</accession>
<reference evidence="1" key="1">
    <citation type="submission" date="2020-05" db="EMBL/GenBank/DDBJ databases">
        <authorList>
            <person name="Chiriac C."/>
            <person name="Salcher M."/>
            <person name="Ghai R."/>
            <person name="Kavagutti S V."/>
        </authorList>
    </citation>
    <scope>NUCLEOTIDE SEQUENCE</scope>
</reference>